<feature type="domain" description="Histidine kinase" evidence="14">
    <location>
        <begin position="278"/>
        <end position="493"/>
    </location>
</feature>
<accession>A0A193C5Q2</accession>
<dbReference type="FunFam" id="1.10.287.130:FF:000001">
    <property type="entry name" value="Two-component sensor histidine kinase"/>
    <property type="match status" value="1"/>
</dbReference>
<keyword evidence="6" id="KW-0808">Transferase</keyword>
<dbReference type="RefSeq" id="WP_044855955.1">
    <property type="nucleotide sequence ID" value="NZ_CP016174.1"/>
</dbReference>
<dbReference type="InterPro" id="IPR003660">
    <property type="entry name" value="HAMP_dom"/>
</dbReference>
<dbReference type="eggNOG" id="COG2205">
    <property type="taxonomic scope" value="Bacteria"/>
</dbReference>
<evidence type="ECO:0000256" key="7">
    <source>
        <dbReference type="ARBA" id="ARBA00022692"/>
    </source>
</evidence>
<dbReference type="Pfam" id="PF02518">
    <property type="entry name" value="HATPase_c"/>
    <property type="match status" value="1"/>
</dbReference>
<dbReference type="InterPro" id="IPR003661">
    <property type="entry name" value="HisK_dim/P_dom"/>
</dbReference>
<dbReference type="Pfam" id="PF00512">
    <property type="entry name" value="HisKA"/>
    <property type="match status" value="1"/>
</dbReference>
<name>A0A193C5Q2_AMYOR</name>
<dbReference type="PROSITE" id="PS50109">
    <property type="entry name" value="HIS_KIN"/>
    <property type="match status" value="1"/>
</dbReference>
<evidence type="ECO:0000256" key="12">
    <source>
        <dbReference type="SAM" id="MobiDB-lite"/>
    </source>
</evidence>
<dbReference type="GO" id="GO:0005886">
    <property type="term" value="C:plasma membrane"/>
    <property type="evidence" value="ECO:0007669"/>
    <property type="project" value="UniProtKB-SubCell"/>
</dbReference>
<evidence type="ECO:0000256" key="13">
    <source>
        <dbReference type="SAM" id="Phobius"/>
    </source>
</evidence>
<dbReference type="PROSITE" id="PS50885">
    <property type="entry name" value="HAMP"/>
    <property type="match status" value="1"/>
</dbReference>
<evidence type="ECO:0000256" key="6">
    <source>
        <dbReference type="ARBA" id="ARBA00022679"/>
    </source>
</evidence>
<dbReference type="SMART" id="SM00387">
    <property type="entry name" value="HATPase_c"/>
    <property type="match status" value="1"/>
</dbReference>
<evidence type="ECO:0000256" key="1">
    <source>
        <dbReference type="ARBA" id="ARBA00000085"/>
    </source>
</evidence>
<keyword evidence="17" id="KW-1185">Reference proteome</keyword>
<feature type="transmembrane region" description="Helical" evidence="13">
    <location>
        <begin position="177"/>
        <end position="200"/>
    </location>
</feature>
<dbReference type="CDD" id="cd06225">
    <property type="entry name" value="HAMP"/>
    <property type="match status" value="1"/>
</dbReference>
<dbReference type="SMART" id="SM00304">
    <property type="entry name" value="HAMP"/>
    <property type="match status" value="1"/>
</dbReference>
<dbReference type="SUPFAM" id="SSF55874">
    <property type="entry name" value="ATPase domain of HSP90 chaperone/DNA topoisomerase II/histidine kinase"/>
    <property type="match status" value="1"/>
</dbReference>
<evidence type="ECO:0000259" key="14">
    <source>
        <dbReference type="PROSITE" id="PS50109"/>
    </source>
</evidence>
<protein>
    <recommendedName>
        <fullName evidence="4">histidine kinase</fullName>
        <ecNumber evidence="4">2.7.13.3</ecNumber>
    </recommendedName>
</protein>
<dbReference type="AlphaFoldDB" id="A0A193C5Q2"/>
<evidence type="ECO:0000256" key="8">
    <source>
        <dbReference type="ARBA" id="ARBA00022777"/>
    </source>
</evidence>
<proteinExistence type="predicted"/>
<keyword evidence="7 13" id="KW-0812">Transmembrane</keyword>
<comment type="subcellular location">
    <subcellularLocation>
        <location evidence="3">Cell membrane</location>
    </subcellularLocation>
</comment>
<comment type="catalytic activity">
    <reaction evidence="1">
        <text>ATP + protein L-histidine = ADP + protein N-phospho-L-histidine.</text>
        <dbReference type="EC" id="2.7.13.3"/>
    </reaction>
</comment>
<feature type="compositionally biased region" description="Pro residues" evidence="12">
    <location>
        <begin position="77"/>
        <end position="87"/>
    </location>
</feature>
<evidence type="ECO:0000256" key="11">
    <source>
        <dbReference type="ARBA" id="ARBA00023136"/>
    </source>
</evidence>
<comment type="cofactor">
    <cofactor evidence="2">
        <name>a divalent metal cation</name>
        <dbReference type="ChEBI" id="CHEBI:60240"/>
    </cofactor>
</comment>
<dbReference type="InterPro" id="IPR036097">
    <property type="entry name" value="HisK_dim/P_sf"/>
</dbReference>
<dbReference type="Pfam" id="PF00672">
    <property type="entry name" value="HAMP"/>
    <property type="match status" value="1"/>
</dbReference>
<dbReference type="InterPro" id="IPR004358">
    <property type="entry name" value="Sig_transdc_His_kin-like_C"/>
</dbReference>
<evidence type="ECO:0000256" key="4">
    <source>
        <dbReference type="ARBA" id="ARBA00012438"/>
    </source>
</evidence>
<feature type="domain" description="HAMP" evidence="15">
    <location>
        <begin position="201"/>
        <end position="263"/>
    </location>
</feature>
<dbReference type="STRING" id="31958.SD37_31330"/>
<keyword evidence="10" id="KW-0902">Two-component regulatory system</keyword>
<dbReference type="InterPro" id="IPR050428">
    <property type="entry name" value="TCS_sensor_his_kinase"/>
</dbReference>
<keyword evidence="8 16" id="KW-0418">Kinase</keyword>
<evidence type="ECO:0000256" key="3">
    <source>
        <dbReference type="ARBA" id="ARBA00004236"/>
    </source>
</evidence>
<dbReference type="GO" id="GO:0005509">
    <property type="term" value="F:calcium ion binding"/>
    <property type="evidence" value="ECO:0007669"/>
    <property type="project" value="UniProtKB-ARBA"/>
</dbReference>
<evidence type="ECO:0000259" key="15">
    <source>
        <dbReference type="PROSITE" id="PS50885"/>
    </source>
</evidence>
<evidence type="ECO:0000256" key="2">
    <source>
        <dbReference type="ARBA" id="ARBA00001968"/>
    </source>
</evidence>
<dbReference type="GO" id="GO:0000155">
    <property type="term" value="F:phosphorelay sensor kinase activity"/>
    <property type="evidence" value="ECO:0007669"/>
    <property type="project" value="InterPro"/>
</dbReference>
<sequence>MAPGSVPSTGPRRWFRPGRLSLRTKLTGSMVLLLTFVCLVIGVASEIALRSFLIDQIDGQLSAASARAHDYANRPPDGLPGPGPDPLDAPGQASGTLSVRFTGDQVLYAGVLSVQGLPQGLSTAQEAGLLSLPVDRPPMTLALGGLGEYRVQAVSIPDGVVVTGLPLGPMQDTLTTVGWILFGVAAAGVVGAGFLGAFAVRRTLRPLDRVAATAGRVSAMRLDRGQVALSVRVPEADTDPRTEVGQVGSALNLMLGHIAQALEARHASETRVRRFVADASHELRTPLAAIRGYAELAGRGSALVPPEVARSLSRIQSESARMTTLVEDLLLLARLDAGRPLEAGVADLTRLTADAVGDARVAGPGHRWELRLPDGPLPVRGDVQRLHQVLANLLSNARTHTPPGTTVLTALSRSPEGTAVLTVTDDGPGIAPDLLPSVFERFARGDSSRSRTAGSTGLGMAIASAIVVAHHGTIEVHSRPGRTEFAVSLPVIESPQRVHSLGTTTPQVGIRP</sequence>
<dbReference type="CDD" id="cd00075">
    <property type="entry name" value="HATPase"/>
    <property type="match status" value="1"/>
</dbReference>
<dbReference type="Gene3D" id="6.10.340.10">
    <property type="match status" value="1"/>
</dbReference>
<dbReference type="InterPro" id="IPR036890">
    <property type="entry name" value="HATPase_C_sf"/>
</dbReference>
<evidence type="ECO:0000256" key="5">
    <source>
        <dbReference type="ARBA" id="ARBA00022553"/>
    </source>
</evidence>
<dbReference type="FunFam" id="3.30.565.10:FF:000006">
    <property type="entry name" value="Sensor histidine kinase WalK"/>
    <property type="match status" value="1"/>
</dbReference>
<dbReference type="PRINTS" id="PR00344">
    <property type="entry name" value="BCTRLSENSOR"/>
</dbReference>
<dbReference type="Gene3D" id="1.10.287.130">
    <property type="match status" value="1"/>
</dbReference>
<evidence type="ECO:0000256" key="10">
    <source>
        <dbReference type="ARBA" id="ARBA00023012"/>
    </source>
</evidence>
<dbReference type="SUPFAM" id="SSF47384">
    <property type="entry name" value="Homodimeric domain of signal transducing histidine kinase"/>
    <property type="match status" value="1"/>
</dbReference>
<dbReference type="EMBL" id="CP016174">
    <property type="protein sequence ID" value="ANN19670.1"/>
    <property type="molecule type" value="Genomic_DNA"/>
</dbReference>
<dbReference type="CDD" id="cd00082">
    <property type="entry name" value="HisKA"/>
    <property type="match status" value="1"/>
</dbReference>
<evidence type="ECO:0000313" key="16">
    <source>
        <dbReference type="EMBL" id="ANN19670.1"/>
    </source>
</evidence>
<dbReference type="SMART" id="SM00388">
    <property type="entry name" value="HisKA"/>
    <property type="match status" value="1"/>
</dbReference>
<dbReference type="InterPro" id="IPR005467">
    <property type="entry name" value="His_kinase_dom"/>
</dbReference>
<organism evidence="16 17">
    <name type="scientific">Amycolatopsis orientalis</name>
    <name type="common">Nocardia orientalis</name>
    <dbReference type="NCBI Taxonomy" id="31958"/>
    <lineage>
        <taxon>Bacteria</taxon>
        <taxon>Bacillati</taxon>
        <taxon>Actinomycetota</taxon>
        <taxon>Actinomycetes</taxon>
        <taxon>Pseudonocardiales</taxon>
        <taxon>Pseudonocardiaceae</taxon>
        <taxon>Amycolatopsis</taxon>
    </lineage>
</organism>
<reference evidence="16 17" key="1">
    <citation type="journal article" date="2015" name="Genome Announc.">
        <title>Draft Genome Sequence of Norvancomycin-Producing Strain Amycolatopsis orientalis CPCC200066.</title>
        <authorList>
            <person name="Lei X."/>
            <person name="Yuan F."/>
            <person name="Shi Y."/>
            <person name="Li X."/>
            <person name="Wang L."/>
            <person name="Hong B."/>
        </authorList>
    </citation>
    <scope>NUCLEOTIDE SEQUENCE [LARGE SCALE GENOMIC DNA]</scope>
    <source>
        <strain evidence="16 17">B-37</strain>
    </source>
</reference>
<keyword evidence="5" id="KW-0597">Phosphoprotein</keyword>
<dbReference type="InterPro" id="IPR003594">
    <property type="entry name" value="HATPase_dom"/>
</dbReference>
<dbReference type="PANTHER" id="PTHR45436:SF5">
    <property type="entry name" value="SENSOR HISTIDINE KINASE TRCS"/>
    <property type="match status" value="1"/>
</dbReference>
<feature type="region of interest" description="Disordered" evidence="12">
    <location>
        <begin position="70"/>
        <end position="94"/>
    </location>
</feature>
<dbReference type="KEGG" id="aori:SD37_31330"/>
<dbReference type="PANTHER" id="PTHR45436">
    <property type="entry name" value="SENSOR HISTIDINE KINASE YKOH"/>
    <property type="match status" value="1"/>
</dbReference>
<keyword evidence="11 13" id="KW-0472">Membrane</keyword>
<dbReference type="Gene3D" id="3.30.565.10">
    <property type="entry name" value="Histidine kinase-like ATPase, C-terminal domain"/>
    <property type="match status" value="1"/>
</dbReference>
<dbReference type="Proteomes" id="UP000093695">
    <property type="component" value="Chromosome"/>
</dbReference>
<keyword evidence="9 13" id="KW-1133">Transmembrane helix</keyword>
<dbReference type="EC" id="2.7.13.3" evidence="4"/>
<evidence type="ECO:0000313" key="17">
    <source>
        <dbReference type="Proteomes" id="UP000093695"/>
    </source>
</evidence>
<evidence type="ECO:0000256" key="9">
    <source>
        <dbReference type="ARBA" id="ARBA00022989"/>
    </source>
</evidence>
<gene>
    <name evidence="16" type="ORF">SD37_31330</name>
</gene>
<feature type="transmembrane region" description="Helical" evidence="13">
    <location>
        <begin position="26"/>
        <end position="45"/>
    </location>
</feature>